<comment type="catalytic activity">
    <reaction evidence="3">
        <text>2 GTP = 3',3'-c-di-GMP + 2 diphosphate</text>
        <dbReference type="Rhea" id="RHEA:24898"/>
        <dbReference type="ChEBI" id="CHEBI:33019"/>
        <dbReference type="ChEBI" id="CHEBI:37565"/>
        <dbReference type="ChEBI" id="CHEBI:58805"/>
        <dbReference type="EC" id="2.7.7.65"/>
    </reaction>
</comment>
<dbReference type="PANTHER" id="PTHR45138:SF9">
    <property type="entry name" value="DIGUANYLATE CYCLASE DGCM-RELATED"/>
    <property type="match status" value="1"/>
</dbReference>
<dbReference type="Proteomes" id="UP000254266">
    <property type="component" value="Unassembled WGS sequence"/>
</dbReference>
<keyword evidence="4" id="KW-1133">Transmembrane helix</keyword>
<dbReference type="Gene3D" id="3.30.70.270">
    <property type="match status" value="1"/>
</dbReference>
<accession>A0A370DK53</accession>
<dbReference type="InterPro" id="IPR029787">
    <property type="entry name" value="Nucleotide_cyclase"/>
</dbReference>
<dbReference type="EMBL" id="QFXC01000007">
    <property type="protein sequence ID" value="RDH84764.1"/>
    <property type="molecule type" value="Genomic_DNA"/>
</dbReference>
<dbReference type="InterPro" id="IPR000160">
    <property type="entry name" value="GGDEF_dom"/>
</dbReference>
<dbReference type="PANTHER" id="PTHR45138">
    <property type="entry name" value="REGULATORY COMPONENTS OF SENSORY TRANSDUCTION SYSTEM"/>
    <property type="match status" value="1"/>
</dbReference>
<dbReference type="CDD" id="cd01949">
    <property type="entry name" value="GGDEF"/>
    <property type="match status" value="1"/>
</dbReference>
<feature type="domain" description="GGDEF" evidence="5">
    <location>
        <begin position="247"/>
        <end position="379"/>
    </location>
</feature>
<evidence type="ECO:0000313" key="6">
    <source>
        <dbReference type="EMBL" id="RDH84764.1"/>
    </source>
</evidence>
<feature type="transmembrane region" description="Helical" evidence="4">
    <location>
        <begin position="121"/>
        <end position="141"/>
    </location>
</feature>
<name>A0A370DK53_9GAMM</name>
<protein>
    <recommendedName>
        <fullName evidence="2">diguanylate cyclase</fullName>
        <ecNumber evidence="2">2.7.7.65</ecNumber>
    </recommendedName>
</protein>
<dbReference type="EC" id="2.7.7.65" evidence="2"/>
<keyword evidence="4" id="KW-0812">Transmembrane</keyword>
<dbReference type="InterPro" id="IPR050469">
    <property type="entry name" value="Diguanylate_Cyclase"/>
</dbReference>
<evidence type="ECO:0000256" key="4">
    <source>
        <dbReference type="SAM" id="Phobius"/>
    </source>
</evidence>
<dbReference type="GO" id="GO:0052621">
    <property type="term" value="F:diguanylate cyclase activity"/>
    <property type="evidence" value="ECO:0007669"/>
    <property type="project" value="UniProtKB-EC"/>
</dbReference>
<feature type="transmembrane region" description="Helical" evidence="4">
    <location>
        <begin position="6"/>
        <end position="28"/>
    </location>
</feature>
<comment type="caution">
    <text evidence="6">The sequence shown here is derived from an EMBL/GenBank/DDBJ whole genome shotgun (WGS) entry which is preliminary data.</text>
</comment>
<feature type="transmembrane region" description="Helical" evidence="4">
    <location>
        <begin position="153"/>
        <end position="176"/>
    </location>
</feature>
<dbReference type="Pfam" id="PF00990">
    <property type="entry name" value="GGDEF"/>
    <property type="match status" value="1"/>
</dbReference>
<keyword evidence="4" id="KW-0472">Membrane</keyword>
<organism evidence="6 7">
    <name type="scientific">endosymbiont of Galathealinum brachiosum</name>
    <dbReference type="NCBI Taxonomy" id="2200906"/>
    <lineage>
        <taxon>Bacteria</taxon>
        <taxon>Pseudomonadati</taxon>
        <taxon>Pseudomonadota</taxon>
        <taxon>Gammaproteobacteria</taxon>
        <taxon>sulfur-oxidizing symbionts</taxon>
    </lineage>
</organism>
<comment type="cofactor">
    <cofactor evidence="1">
        <name>Mg(2+)</name>
        <dbReference type="ChEBI" id="CHEBI:18420"/>
    </cofactor>
</comment>
<evidence type="ECO:0000256" key="2">
    <source>
        <dbReference type="ARBA" id="ARBA00012528"/>
    </source>
</evidence>
<dbReference type="NCBIfam" id="TIGR00254">
    <property type="entry name" value="GGDEF"/>
    <property type="match status" value="1"/>
</dbReference>
<sequence>MIEYDLQVYVNAFFILMISSITAFILVARKIDSDEIPIISLRYFNLYFILGVVGWIGLWLKEVTNISDDLAISVVFYILVSYFLLLAIAEWAGKVSYRKVISILHVAIILSSFLVDNDAHRIIFLAAYTVVIYPVIFYMSFKRARERQNIGNAIISAAALLVIVIVPLQVYGILIIKDPGLAYGISLIGSSTGFVLVGIGFLTSVMVAEHKKLTQLALYDPLTGLYNRRGMDITLTVSLASTNRSGECFSAINIDIDYFKKVNDTYGHDGGDFVLQKIAGVLLDNSRTGDVCSRLGGEEFVIVLPKTTSEIAIKIAERIRENIELLEMAYDNRIIKITSSFGVATHCGDVDIDYLLKDADKALYAAKSEGRNRVCVTVNDEG</sequence>
<evidence type="ECO:0000313" key="7">
    <source>
        <dbReference type="Proteomes" id="UP000254266"/>
    </source>
</evidence>
<evidence type="ECO:0000256" key="3">
    <source>
        <dbReference type="ARBA" id="ARBA00034247"/>
    </source>
</evidence>
<proteinExistence type="predicted"/>
<dbReference type="PROSITE" id="PS50887">
    <property type="entry name" value="GGDEF"/>
    <property type="match status" value="1"/>
</dbReference>
<evidence type="ECO:0000256" key="1">
    <source>
        <dbReference type="ARBA" id="ARBA00001946"/>
    </source>
</evidence>
<feature type="transmembrane region" description="Helical" evidence="4">
    <location>
        <begin position="70"/>
        <end position="89"/>
    </location>
</feature>
<gene>
    <name evidence="6" type="ORF">DIZ80_04665</name>
</gene>
<feature type="transmembrane region" description="Helical" evidence="4">
    <location>
        <begin position="182"/>
        <end position="208"/>
    </location>
</feature>
<dbReference type="SMART" id="SM00267">
    <property type="entry name" value="GGDEF"/>
    <property type="match status" value="1"/>
</dbReference>
<dbReference type="SUPFAM" id="SSF55073">
    <property type="entry name" value="Nucleotide cyclase"/>
    <property type="match status" value="1"/>
</dbReference>
<keyword evidence="7" id="KW-1185">Reference proteome</keyword>
<reference evidence="6 7" key="1">
    <citation type="journal article" date="2018" name="ISME J.">
        <title>Endosymbiont genomes yield clues of tubeworm success.</title>
        <authorList>
            <person name="Li Y."/>
            <person name="Liles M.R."/>
            <person name="Halanych K.M."/>
        </authorList>
    </citation>
    <scope>NUCLEOTIDE SEQUENCE [LARGE SCALE GENOMIC DNA]</scope>
    <source>
        <strain evidence="6">A1464</strain>
    </source>
</reference>
<feature type="transmembrane region" description="Helical" evidence="4">
    <location>
        <begin position="96"/>
        <end position="115"/>
    </location>
</feature>
<dbReference type="FunFam" id="3.30.70.270:FF:000001">
    <property type="entry name" value="Diguanylate cyclase domain protein"/>
    <property type="match status" value="1"/>
</dbReference>
<feature type="transmembrane region" description="Helical" evidence="4">
    <location>
        <begin position="40"/>
        <end position="58"/>
    </location>
</feature>
<evidence type="ECO:0000259" key="5">
    <source>
        <dbReference type="PROSITE" id="PS50887"/>
    </source>
</evidence>
<dbReference type="InterPro" id="IPR043128">
    <property type="entry name" value="Rev_trsase/Diguanyl_cyclase"/>
</dbReference>
<dbReference type="AlphaFoldDB" id="A0A370DK53"/>